<sequence>MSSNTPSNGKCKPAAGPGPSLRITPSNSPLPRPAARSPNKPSAHQTVLALQTVIGTTTAAPNGFSSHDESRSFAFCAGSAAVLAELDDDNNVHQRFFRARPSATSVNPVTSFYHQPTPPSTPDPRARSTPIKSNAHASGLHNGSPSNDWAESGSPRGWSSRERIKAVTSVSLSPNGRFLAMGETGYNPRVMIYSTAKDSSPDVPLSILNEHTFGVRNLAFSSNSQHLASLGNVNDGFLFIWAVSLKNGSARLHSTNKCTALVKDMCWMGQTLVTAGVRHVKVWRLTDQRPGSPGKSRLNPESAAHSSNPTPKALSGRNCVLGALGDSTFTCAASISDTEAVLGTDTGALCLLDDSAGSQKLSLVQHVGFNITSLAADSDGSCVWIGGRGRKMEKFSVDSLRSASSPGPPTSPGPRPKPKGLAITCMGSLSSHLVTLDSSRVVNIYPFDSLDGEDDESSSSTDTTMPAHRDSVLGIRSLKGPNELKANFFTWSCKGTVHFWDTDGKCRASRAIPVDKLPSDDDDVSNELKTVAAAEDLDFYVSGDKLGVLRVMSAQPWMCVNEVRAHGGEITDIAIRSDPDSGAFLIASSGRDRMIQLFQKRGESIELIQTMDDHVGAVGQLLFSQDGEKLLSCSSDRTILIRNRVTREENGTTAVAYLISKTVTLKSSPVSMTFSPDDSNILVVSTMDRCIQIVDLPSGRAVHAFRAADSESPDAVVMGALTVATEIPGQSPRVLVGVSSTDKSIRVYDMDRDLLLTGEFGHAEGVSDVLLLDNPQDTPDDPVTRTLISVGIDGVVMIWSLTVQPYQSQDPVQSSSSRDDDDTPAKTASKPPIRRILSKSELAGFQKQDPSAVTPTPMRESSSPLVRKVSKLSLKSSSLRNGHASSSTPSPPNSSRRSPTYATPHARQRRSPSTSPKSTPTPAPSSTSTSTPTKKMASRTSSTRRTSLEFRSRTRHSHSHQNDTGSLTTSTDQVCRTLRAYRKKLHGSSEHLRSQRELERELSLTLRSLGSHNKNFGDGQLETETDSSGRENEQMFLSSMSGRTLRIPHLPSTPELGQKSSREDCVCRGRSIDDGKG</sequence>
<dbReference type="InterPro" id="IPR015943">
    <property type="entry name" value="WD40/YVTN_repeat-like_dom_sf"/>
</dbReference>
<organism evidence="2 3">
    <name type="scientific">Aspergillus glaucus CBS 516.65</name>
    <dbReference type="NCBI Taxonomy" id="1160497"/>
    <lineage>
        <taxon>Eukaryota</taxon>
        <taxon>Fungi</taxon>
        <taxon>Dikarya</taxon>
        <taxon>Ascomycota</taxon>
        <taxon>Pezizomycotina</taxon>
        <taxon>Eurotiomycetes</taxon>
        <taxon>Eurotiomycetidae</taxon>
        <taxon>Eurotiales</taxon>
        <taxon>Aspergillaceae</taxon>
        <taxon>Aspergillus</taxon>
        <taxon>Aspergillus subgen. Aspergillus</taxon>
    </lineage>
</organism>
<dbReference type="PANTHER" id="PTHR45589">
    <property type="entry name" value="WD REPEAT DOMAIN 62, ISOFORM G"/>
    <property type="match status" value="1"/>
</dbReference>
<keyword evidence="3" id="KW-1185">Reference proteome</keyword>
<dbReference type="Pfam" id="PF00400">
    <property type="entry name" value="WD40"/>
    <property type="match status" value="2"/>
</dbReference>
<evidence type="ECO:0000313" key="2">
    <source>
        <dbReference type="EMBL" id="OJJ80523.1"/>
    </source>
</evidence>
<dbReference type="OrthoDB" id="6252103at2759"/>
<feature type="region of interest" description="Disordered" evidence="1">
    <location>
        <begin position="808"/>
        <end position="972"/>
    </location>
</feature>
<evidence type="ECO:0000313" key="3">
    <source>
        <dbReference type="Proteomes" id="UP000184300"/>
    </source>
</evidence>
<feature type="compositionally biased region" description="Pro residues" evidence="1">
    <location>
        <begin position="406"/>
        <end position="415"/>
    </location>
</feature>
<gene>
    <name evidence="2" type="ORF">ASPGLDRAFT_848285</name>
</gene>
<feature type="region of interest" description="Disordered" evidence="1">
    <location>
        <begin position="1011"/>
        <end position="1077"/>
    </location>
</feature>
<feature type="region of interest" description="Disordered" evidence="1">
    <location>
        <begin position="1"/>
        <end position="44"/>
    </location>
</feature>
<dbReference type="Gene3D" id="2.130.10.10">
    <property type="entry name" value="YVTN repeat-like/Quinoprotein amine dehydrogenase"/>
    <property type="match status" value="3"/>
</dbReference>
<feature type="region of interest" description="Disordered" evidence="1">
    <location>
        <begin position="104"/>
        <end position="160"/>
    </location>
</feature>
<evidence type="ECO:0000256" key="1">
    <source>
        <dbReference type="SAM" id="MobiDB-lite"/>
    </source>
</evidence>
<proteinExistence type="predicted"/>
<dbReference type="GeneID" id="34466555"/>
<dbReference type="SUPFAM" id="SSF50978">
    <property type="entry name" value="WD40 repeat-like"/>
    <property type="match status" value="2"/>
</dbReference>
<feature type="region of interest" description="Disordered" evidence="1">
    <location>
        <begin position="286"/>
        <end position="312"/>
    </location>
</feature>
<reference evidence="3" key="1">
    <citation type="journal article" date="2017" name="Genome Biol.">
        <title>Comparative genomics reveals high biological diversity and specific adaptations in the industrially and medically important fungal genus Aspergillus.</title>
        <authorList>
            <person name="de Vries R.P."/>
            <person name="Riley R."/>
            <person name="Wiebenga A."/>
            <person name="Aguilar-Osorio G."/>
            <person name="Amillis S."/>
            <person name="Uchima C.A."/>
            <person name="Anderluh G."/>
            <person name="Asadollahi M."/>
            <person name="Askin M."/>
            <person name="Barry K."/>
            <person name="Battaglia E."/>
            <person name="Bayram O."/>
            <person name="Benocci T."/>
            <person name="Braus-Stromeyer S.A."/>
            <person name="Caldana C."/>
            <person name="Canovas D."/>
            <person name="Cerqueira G.C."/>
            <person name="Chen F."/>
            <person name="Chen W."/>
            <person name="Choi C."/>
            <person name="Clum A."/>
            <person name="Dos Santos R.A."/>
            <person name="Damasio A.R."/>
            <person name="Diallinas G."/>
            <person name="Emri T."/>
            <person name="Fekete E."/>
            <person name="Flipphi M."/>
            <person name="Freyberg S."/>
            <person name="Gallo A."/>
            <person name="Gournas C."/>
            <person name="Habgood R."/>
            <person name="Hainaut M."/>
            <person name="Harispe M.L."/>
            <person name="Henrissat B."/>
            <person name="Hilden K.S."/>
            <person name="Hope R."/>
            <person name="Hossain A."/>
            <person name="Karabika E."/>
            <person name="Karaffa L."/>
            <person name="Karanyi Z."/>
            <person name="Krasevec N."/>
            <person name="Kuo A."/>
            <person name="Kusch H."/>
            <person name="LaButti K."/>
            <person name="Lagendijk E.L."/>
            <person name="Lapidus A."/>
            <person name="Levasseur A."/>
            <person name="Lindquist E."/>
            <person name="Lipzen A."/>
            <person name="Logrieco A.F."/>
            <person name="MacCabe A."/>
            <person name="Maekelae M.R."/>
            <person name="Malavazi I."/>
            <person name="Melin P."/>
            <person name="Meyer V."/>
            <person name="Mielnichuk N."/>
            <person name="Miskei M."/>
            <person name="Molnar A.P."/>
            <person name="Mule G."/>
            <person name="Ngan C.Y."/>
            <person name="Orejas M."/>
            <person name="Orosz E."/>
            <person name="Ouedraogo J.P."/>
            <person name="Overkamp K.M."/>
            <person name="Park H.-S."/>
            <person name="Perrone G."/>
            <person name="Piumi F."/>
            <person name="Punt P.J."/>
            <person name="Ram A.F."/>
            <person name="Ramon A."/>
            <person name="Rauscher S."/>
            <person name="Record E."/>
            <person name="Riano-Pachon D.M."/>
            <person name="Robert V."/>
            <person name="Roehrig J."/>
            <person name="Ruller R."/>
            <person name="Salamov A."/>
            <person name="Salih N.S."/>
            <person name="Samson R.A."/>
            <person name="Sandor E."/>
            <person name="Sanguinetti M."/>
            <person name="Schuetze T."/>
            <person name="Sepcic K."/>
            <person name="Shelest E."/>
            <person name="Sherlock G."/>
            <person name="Sophianopoulou V."/>
            <person name="Squina F.M."/>
            <person name="Sun H."/>
            <person name="Susca A."/>
            <person name="Todd R.B."/>
            <person name="Tsang A."/>
            <person name="Unkles S.E."/>
            <person name="van de Wiele N."/>
            <person name="van Rossen-Uffink D."/>
            <person name="Oliveira J.V."/>
            <person name="Vesth T.C."/>
            <person name="Visser J."/>
            <person name="Yu J.-H."/>
            <person name="Zhou M."/>
            <person name="Andersen M.R."/>
            <person name="Archer D.B."/>
            <person name="Baker S.E."/>
            <person name="Benoit I."/>
            <person name="Brakhage A.A."/>
            <person name="Braus G.H."/>
            <person name="Fischer R."/>
            <person name="Frisvad J.C."/>
            <person name="Goldman G.H."/>
            <person name="Houbraken J."/>
            <person name="Oakley B."/>
            <person name="Pocsi I."/>
            <person name="Scazzocchio C."/>
            <person name="Seiboth B."/>
            <person name="vanKuyk P.A."/>
            <person name="Wortman J."/>
            <person name="Dyer P.S."/>
            <person name="Grigoriev I.V."/>
        </authorList>
    </citation>
    <scope>NUCLEOTIDE SEQUENCE [LARGE SCALE GENOMIC DNA]</scope>
    <source>
        <strain evidence="3">CBS 516.65</strain>
    </source>
</reference>
<dbReference type="InterPro" id="IPR001680">
    <property type="entry name" value="WD40_rpt"/>
</dbReference>
<dbReference type="EMBL" id="KV878910">
    <property type="protein sequence ID" value="OJJ80523.1"/>
    <property type="molecule type" value="Genomic_DNA"/>
</dbReference>
<dbReference type="InterPro" id="IPR052779">
    <property type="entry name" value="WDR62"/>
</dbReference>
<accession>A0A1L9V9F4</accession>
<dbReference type="VEuPathDB" id="FungiDB:ASPGLDRAFT_848285"/>
<dbReference type="InterPro" id="IPR036322">
    <property type="entry name" value="WD40_repeat_dom_sf"/>
</dbReference>
<feature type="compositionally biased region" description="Polar residues" evidence="1">
    <location>
        <begin position="104"/>
        <end position="114"/>
    </location>
</feature>
<dbReference type="Proteomes" id="UP000184300">
    <property type="component" value="Unassembled WGS sequence"/>
</dbReference>
<dbReference type="AlphaFoldDB" id="A0A1L9V9F4"/>
<feature type="compositionally biased region" description="Low complexity" evidence="1">
    <location>
        <begin position="861"/>
        <end position="900"/>
    </location>
</feature>
<feature type="compositionally biased region" description="Low complexity" evidence="1">
    <location>
        <begin position="911"/>
        <end position="945"/>
    </location>
</feature>
<feature type="compositionally biased region" description="Polar residues" evidence="1">
    <location>
        <begin position="130"/>
        <end position="149"/>
    </location>
</feature>
<feature type="compositionally biased region" description="Polar residues" evidence="1">
    <location>
        <begin position="962"/>
        <end position="972"/>
    </location>
</feature>
<name>A0A1L9V9F4_ASPGL</name>
<dbReference type="STRING" id="1160497.A0A1L9V9F4"/>
<dbReference type="SMART" id="SM00320">
    <property type="entry name" value="WD40"/>
    <property type="match status" value="9"/>
</dbReference>
<feature type="region of interest" description="Disordered" evidence="1">
    <location>
        <begin position="396"/>
        <end position="420"/>
    </location>
</feature>
<protein>
    <submittedName>
        <fullName evidence="2">Uncharacterized protein</fullName>
    </submittedName>
</protein>
<feature type="compositionally biased region" description="Basic and acidic residues" evidence="1">
    <location>
        <begin position="1060"/>
        <end position="1077"/>
    </location>
</feature>
<dbReference type="RefSeq" id="XP_022397221.1">
    <property type="nucleotide sequence ID" value="XM_022550295.1"/>
</dbReference>
<dbReference type="PANTHER" id="PTHR45589:SF1">
    <property type="entry name" value="WD REPEAT DOMAIN 62, ISOFORM G"/>
    <property type="match status" value="1"/>
</dbReference>